<dbReference type="PRINTS" id="PR00376">
    <property type="entry name" value="IL1BCENZYME"/>
</dbReference>
<dbReference type="InterPro" id="IPR002138">
    <property type="entry name" value="Pept_C14_p10"/>
</dbReference>
<dbReference type="Gene3D" id="3.40.50.1460">
    <property type="match status" value="1"/>
</dbReference>
<evidence type="ECO:0000256" key="1">
    <source>
        <dbReference type="ARBA" id="ARBA00010134"/>
    </source>
</evidence>
<dbReference type="InterPro" id="IPR016129">
    <property type="entry name" value="Caspase_his_AS"/>
</dbReference>
<proteinExistence type="inferred from homology"/>
<dbReference type="OrthoDB" id="6044569at2759"/>
<accession>A0A9W2ZPB3</accession>
<dbReference type="GO" id="GO:0006508">
    <property type="term" value="P:proteolysis"/>
    <property type="evidence" value="ECO:0007669"/>
    <property type="project" value="InterPro"/>
</dbReference>
<dbReference type="InterPro" id="IPR001309">
    <property type="entry name" value="Pept_C14_p20"/>
</dbReference>
<dbReference type="Pfam" id="PF00656">
    <property type="entry name" value="Peptidase_C14"/>
    <property type="match status" value="1"/>
</dbReference>
<evidence type="ECO:0000313" key="7">
    <source>
        <dbReference type="RefSeq" id="XP_055876877.1"/>
    </source>
</evidence>
<feature type="region of interest" description="Disordered" evidence="3">
    <location>
        <begin position="238"/>
        <end position="260"/>
    </location>
</feature>
<evidence type="ECO:0000259" key="5">
    <source>
        <dbReference type="PROSITE" id="PS50208"/>
    </source>
</evidence>
<feature type="domain" description="Caspase family p20" evidence="5">
    <location>
        <begin position="81"/>
        <end position="220"/>
    </location>
</feature>
<dbReference type="Proteomes" id="UP001165740">
    <property type="component" value="Chromosome 2"/>
</dbReference>
<evidence type="ECO:0000256" key="3">
    <source>
        <dbReference type="SAM" id="MobiDB-lite"/>
    </source>
</evidence>
<dbReference type="CDD" id="cd00032">
    <property type="entry name" value="CASc"/>
    <property type="match status" value="1"/>
</dbReference>
<dbReference type="AlphaFoldDB" id="A0A9W2ZPB3"/>
<feature type="domain" description="Caspase family p10" evidence="4">
    <location>
        <begin position="280"/>
        <end position="375"/>
    </location>
</feature>
<dbReference type="OMA" id="MHIDELW"/>
<dbReference type="GeneID" id="106078855"/>
<dbReference type="InterPro" id="IPR002398">
    <property type="entry name" value="Pept_C14"/>
</dbReference>
<dbReference type="InterPro" id="IPR029030">
    <property type="entry name" value="Caspase-like_dom_sf"/>
</dbReference>
<dbReference type="InterPro" id="IPR011600">
    <property type="entry name" value="Pept_C14_caspase"/>
</dbReference>
<dbReference type="SMART" id="SM00115">
    <property type="entry name" value="CASc"/>
    <property type="match status" value="1"/>
</dbReference>
<dbReference type="GO" id="GO:0006915">
    <property type="term" value="P:apoptotic process"/>
    <property type="evidence" value="ECO:0007669"/>
    <property type="project" value="TreeGrafter"/>
</dbReference>
<dbReference type="SUPFAM" id="SSF52129">
    <property type="entry name" value="Caspase-like"/>
    <property type="match status" value="1"/>
</dbReference>
<dbReference type="InterPro" id="IPR015917">
    <property type="entry name" value="Pept_C14A"/>
</dbReference>
<dbReference type="GO" id="GO:0043525">
    <property type="term" value="P:positive regulation of neuron apoptotic process"/>
    <property type="evidence" value="ECO:0007669"/>
    <property type="project" value="TreeGrafter"/>
</dbReference>
<reference evidence="7" key="1">
    <citation type="submission" date="2025-08" db="UniProtKB">
        <authorList>
            <consortium name="RefSeq"/>
        </authorList>
    </citation>
    <scope>IDENTIFICATION</scope>
</reference>
<sequence>MDNGIHKTLYKMFGWFRGSKRKNEVDMNQVRKERIAKDLEAFQKAVEVKLQEILNAPCDLNIAPAPGSINEEDRYTFTHPRRGLAVIINNEKFGYVKNLGDRNGSSADAHYLFNMFKLLGFQVLHATNLTAQKMLVLLKTVAKNFDHQNSDCFACSILSHGDQIFSKKDVDTCQRKDILYGVDGETLPTELITEIFDDQHCQALIGKPRLFFFQACRGDTLDEGVDITVLHPRLSDTRKLESTEESSSVDPPDFGTKNEDDMEARAERHVPSEFYLNQVVIDPAPLYKDCLVMYATPPGYYAWRRGTGAWFIQSLCDVLTSDPVRFGKIDLQKALVHVSRNVAYNYESNMPENKKFHAKKESPVLYSMLVKDIYFNVTRGEAMNI</sequence>
<dbReference type="GO" id="GO:0004197">
    <property type="term" value="F:cysteine-type endopeptidase activity"/>
    <property type="evidence" value="ECO:0007669"/>
    <property type="project" value="InterPro"/>
</dbReference>
<dbReference type="PANTHER" id="PTHR10454">
    <property type="entry name" value="CASPASE"/>
    <property type="match status" value="1"/>
</dbReference>
<gene>
    <name evidence="7" type="primary">LOC106078855</name>
</gene>
<organism evidence="6 7">
    <name type="scientific">Biomphalaria glabrata</name>
    <name type="common">Bloodfluke planorb</name>
    <name type="synonym">Freshwater snail</name>
    <dbReference type="NCBI Taxonomy" id="6526"/>
    <lineage>
        <taxon>Eukaryota</taxon>
        <taxon>Metazoa</taxon>
        <taxon>Spiralia</taxon>
        <taxon>Lophotrochozoa</taxon>
        <taxon>Mollusca</taxon>
        <taxon>Gastropoda</taxon>
        <taxon>Heterobranchia</taxon>
        <taxon>Euthyneura</taxon>
        <taxon>Panpulmonata</taxon>
        <taxon>Hygrophila</taxon>
        <taxon>Lymnaeoidea</taxon>
        <taxon>Planorbidae</taxon>
        <taxon>Biomphalaria</taxon>
    </lineage>
</organism>
<evidence type="ECO:0000259" key="4">
    <source>
        <dbReference type="PROSITE" id="PS50207"/>
    </source>
</evidence>
<comment type="similarity">
    <text evidence="1 2">Belongs to the peptidase C14A family.</text>
</comment>
<dbReference type="RefSeq" id="XP_055876877.1">
    <property type="nucleotide sequence ID" value="XM_056020902.1"/>
</dbReference>
<evidence type="ECO:0000256" key="2">
    <source>
        <dbReference type="RuleBase" id="RU003971"/>
    </source>
</evidence>
<dbReference type="PROSITE" id="PS50207">
    <property type="entry name" value="CASPASE_P10"/>
    <property type="match status" value="1"/>
</dbReference>
<dbReference type="PANTHER" id="PTHR10454:SF232">
    <property type="entry name" value="AT03047P-RELATED"/>
    <property type="match status" value="1"/>
</dbReference>
<dbReference type="PROSITE" id="PS50208">
    <property type="entry name" value="CASPASE_P20"/>
    <property type="match status" value="1"/>
</dbReference>
<dbReference type="GO" id="GO:0005737">
    <property type="term" value="C:cytoplasm"/>
    <property type="evidence" value="ECO:0007669"/>
    <property type="project" value="TreeGrafter"/>
</dbReference>
<dbReference type="PROSITE" id="PS01121">
    <property type="entry name" value="CASPASE_HIS"/>
    <property type="match status" value="1"/>
</dbReference>
<protein>
    <submittedName>
        <fullName evidence="7">Caspase-3-like isoform X1</fullName>
    </submittedName>
</protein>
<evidence type="ECO:0000313" key="6">
    <source>
        <dbReference type="Proteomes" id="UP001165740"/>
    </source>
</evidence>
<name>A0A9W2ZPB3_BIOGL</name>
<keyword evidence="6" id="KW-1185">Reference proteome</keyword>